<comment type="caution">
    <text evidence="1">The sequence shown here is derived from an EMBL/GenBank/DDBJ whole genome shotgun (WGS) entry which is preliminary data.</text>
</comment>
<gene>
    <name evidence="1" type="ORF">MRB53_018458</name>
</gene>
<sequence>MAVNLFSFVSLLLFSALLLPSSTHCKKIEYCDVKGDYDVKVKGVDISPNPVVRGKPATFSISAFTEKAISGGQLVIDVYYYGAHIHSETHDFCEETSCPVSSGDFILSHSQSLPGFTPPGPYTLKMNLLSGDGVQLTCIRFGFNIKTHSSAADS</sequence>
<evidence type="ECO:0000313" key="2">
    <source>
        <dbReference type="Proteomes" id="UP001234297"/>
    </source>
</evidence>
<proteinExistence type="predicted"/>
<evidence type="ECO:0000313" key="1">
    <source>
        <dbReference type="EMBL" id="KAJ8641764.1"/>
    </source>
</evidence>
<accession>A0ACC2M831</accession>
<dbReference type="EMBL" id="CM056813">
    <property type="protein sequence ID" value="KAJ8641764.1"/>
    <property type="molecule type" value="Genomic_DNA"/>
</dbReference>
<name>A0ACC2M831_PERAE</name>
<protein>
    <submittedName>
        <fullName evidence="1">Uncharacterized protein</fullName>
    </submittedName>
</protein>
<keyword evidence="2" id="KW-1185">Reference proteome</keyword>
<reference evidence="1 2" key="1">
    <citation type="journal article" date="2022" name="Hortic Res">
        <title>A haplotype resolved chromosomal level avocado genome allows analysis of novel avocado genes.</title>
        <authorList>
            <person name="Nath O."/>
            <person name="Fletcher S.J."/>
            <person name="Hayward A."/>
            <person name="Shaw L.M."/>
            <person name="Masouleh A.K."/>
            <person name="Furtado A."/>
            <person name="Henry R.J."/>
            <person name="Mitter N."/>
        </authorList>
    </citation>
    <scope>NUCLEOTIDE SEQUENCE [LARGE SCALE GENOMIC DNA]</scope>
    <source>
        <strain evidence="2">cv. Hass</strain>
    </source>
</reference>
<dbReference type="Proteomes" id="UP001234297">
    <property type="component" value="Chromosome 5"/>
</dbReference>
<organism evidence="1 2">
    <name type="scientific">Persea americana</name>
    <name type="common">Avocado</name>
    <dbReference type="NCBI Taxonomy" id="3435"/>
    <lineage>
        <taxon>Eukaryota</taxon>
        <taxon>Viridiplantae</taxon>
        <taxon>Streptophyta</taxon>
        <taxon>Embryophyta</taxon>
        <taxon>Tracheophyta</taxon>
        <taxon>Spermatophyta</taxon>
        <taxon>Magnoliopsida</taxon>
        <taxon>Magnoliidae</taxon>
        <taxon>Laurales</taxon>
        <taxon>Lauraceae</taxon>
        <taxon>Persea</taxon>
    </lineage>
</organism>